<evidence type="ECO:0000313" key="1">
    <source>
        <dbReference type="EMBL" id="DAE17088.1"/>
    </source>
</evidence>
<dbReference type="EMBL" id="BK015636">
    <property type="protein sequence ID" value="DAE17088.1"/>
    <property type="molecule type" value="Genomic_DNA"/>
</dbReference>
<protein>
    <submittedName>
        <fullName evidence="1">Uncharacterized protein</fullName>
    </submittedName>
</protein>
<accession>A0A8S5QDC7</accession>
<name>A0A8S5QDC7_9CAUD</name>
<reference evidence="1" key="1">
    <citation type="journal article" date="2021" name="Proc. Natl. Acad. Sci. U.S.A.">
        <title>A Catalog of Tens of Thousands of Viruses from Human Metagenomes Reveals Hidden Associations with Chronic Diseases.</title>
        <authorList>
            <person name="Tisza M.J."/>
            <person name="Buck C.B."/>
        </authorList>
    </citation>
    <scope>NUCLEOTIDE SEQUENCE</scope>
    <source>
        <strain evidence="1">Ctbvd11</strain>
    </source>
</reference>
<sequence length="39" mass="4408">MPPSPAIPSLVTTPIKRKKPCYPSRTAGLHRFLIHNLRL</sequence>
<proteinExistence type="predicted"/>
<organism evidence="1">
    <name type="scientific">Siphoviridae sp. ctbvd11</name>
    <dbReference type="NCBI Taxonomy" id="2825567"/>
    <lineage>
        <taxon>Viruses</taxon>
        <taxon>Duplodnaviria</taxon>
        <taxon>Heunggongvirae</taxon>
        <taxon>Uroviricota</taxon>
        <taxon>Caudoviricetes</taxon>
    </lineage>
</organism>